<keyword evidence="1" id="KW-0677">Repeat</keyword>
<feature type="repeat" description="ANK" evidence="3">
    <location>
        <begin position="450"/>
        <end position="482"/>
    </location>
</feature>
<evidence type="ECO:0000313" key="7">
    <source>
        <dbReference type="Proteomes" id="UP001152797"/>
    </source>
</evidence>
<dbReference type="PROSITE" id="PS50297">
    <property type="entry name" value="ANK_REP_REGION"/>
    <property type="match status" value="2"/>
</dbReference>
<protein>
    <submittedName>
        <fullName evidence="5">Uncharacterized protein</fullName>
    </submittedName>
</protein>
<dbReference type="PANTHER" id="PTHR24171">
    <property type="entry name" value="ANKYRIN REPEAT DOMAIN-CONTAINING PROTEIN 39-RELATED"/>
    <property type="match status" value="1"/>
</dbReference>
<feature type="repeat" description="ANK" evidence="3">
    <location>
        <begin position="483"/>
        <end position="515"/>
    </location>
</feature>
<keyword evidence="7" id="KW-1185">Reference proteome</keyword>
<dbReference type="EMBL" id="CAMXCT010001065">
    <property type="protein sequence ID" value="CAI3986257.1"/>
    <property type="molecule type" value="Genomic_DNA"/>
</dbReference>
<evidence type="ECO:0000256" key="2">
    <source>
        <dbReference type="ARBA" id="ARBA00023043"/>
    </source>
</evidence>
<dbReference type="PANTHER" id="PTHR24171:SF9">
    <property type="entry name" value="ANKYRIN REPEAT DOMAIN-CONTAINING PROTEIN 39"/>
    <property type="match status" value="1"/>
</dbReference>
<dbReference type="AlphaFoldDB" id="A0A9P1FTX9"/>
<dbReference type="Pfam" id="PF13637">
    <property type="entry name" value="Ank_4"/>
    <property type="match status" value="1"/>
</dbReference>
<dbReference type="Proteomes" id="UP001152797">
    <property type="component" value="Unassembled WGS sequence"/>
</dbReference>
<sequence>MVKSEPEFTYKESKWLERCLCKVIGIFFSFSCRHLLNSVPRLSVPSETTFEPETLFNYRLLITMGSGSSAQAYQLTAEEAAAVDTTLAQVPSLRRRVEDLEVRSLRQPEAAAQSVQETESRFPQAGAPGAPGVHDSEKLHEEVAQLKEEVRSLRQAEAAAAQRIAELESRLREAEAQNVQEPESRPPQEKSVEQPSSVGGTPSPVELMTKASQEDSLPREDARVQRDAEETGAVPRSKPMSEDQDATTAPAGDKPGDKLVEIKDSSVWDADVDIKEPISQLQFDPRSSTGKAEEVASLEAEEVQEARKAQEAAAAEEAAKCTTPHDLAKDGDDKKVFVALLSGKDCECLWLQDRTIRQLKEEAQQKLDIVIKHLIGPNMGLLNEEKMLSEENVVPGTTLTVIAVNQAAEDEKEAAKCNNNIFHAAMLHSLGGVRHLLRTVPGAVAATDCSGGTALHKAAAKNRAETCRVLLAAGAELEARDARGNTPLHWAARNGRAEAVKLLLEAKASVTVKDDKGKTPLDDARSRGHDKIVRMLERAA</sequence>
<organism evidence="5">
    <name type="scientific">Cladocopium goreaui</name>
    <dbReference type="NCBI Taxonomy" id="2562237"/>
    <lineage>
        <taxon>Eukaryota</taxon>
        <taxon>Sar</taxon>
        <taxon>Alveolata</taxon>
        <taxon>Dinophyceae</taxon>
        <taxon>Suessiales</taxon>
        <taxon>Symbiodiniaceae</taxon>
        <taxon>Cladocopium</taxon>
    </lineage>
</organism>
<dbReference type="EMBL" id="CAMXCT020001065">
    <property type="protein sequence ID" value="CAL1139632.1"/>
    <property type="molecule type" value="Genomic_DNA"/>
</dbReference>
<reference evidence="6" key="2">
    <citation type="submission" date="2024-04" db="EMBL/GenBank/DDBJ databases">
        <authorList>
            <person name="Chen Y."/>
            <person name="Shah S."/>
            <person name="Dougan E. K."/>
            <person name="Thang M."/>
            <person name="Chan C."/>
        </authorList>
    </citation>
    <scope>NUCLEOTIDE SEQUENCE [LARGE SCALE GENOMIC DNA]</scope>
</reference>
<name>A0A9P1FTX9_9DINO</name>
<feature type="region of interest" description="Disordered" evidence="4">
    <location>
        <begin position="172"/>
        <end position="258"/>
    </location>
</feature>
<dbReference type="OrthoDB" id="20872at2759"/>
<feature type="compositionally biased region" description="Basic and acidic residues" evidence="4">
    <location>
        <begin position="212"/>
        <end position="229"/>
    </location>
</feature>
<evidence type="ECO:0000313" key="6">
    <source>
        <dbReference type="EMBL" id="CAL1139632.1"/>
    </source>
</evidence>
<dbReference type="PROSITE" id="PS50088">
    <property type="entry name" value="ANK_REPEAT"/>
    <property type="match status" value="2"/>
</dbReference>
<evidence type="ECO:0000313" key="5">
    <source>
        <dbReference type="EMBL" id="CAI3986257.1"/>
    </source>
</evidence>
<proteinExistence type="predicted"/>
<accession>A0A9P1FTX9</accession>
<reference evidence="5" key="1">
    <citation type="submission" date="2022-10" db="EMBL/GenBank/DDBJ databases">
        <authorList>
            <person name="Chen Y."/>
            <person name="Dougan E. K."/>
            <person name="Chan C."/>
            <person name="Rhodes N."/>
            <person name="Thang M."/>
        </authorList>
    </citation>
    <scope>NUCLEOTIDE SEQUENCE</scope>
</reference>
<dbReference type="InterPro" id="IPR036770">
    <property type="entry name" value="Ankyrin_rpt-contain_sf"/>
</dbReference>
<dbReference type="SMART" id="SM00248">
    <property type="entry name" value="ANK"/>
    <property type="match status" value="2"/>
</dbReference>
<feature type="region of interest" description="Disordered" evidence="4">
    <location>
        <begin position="104"/>
        <end position="135"/>
    </location>
</feature>
<dbReference type="SUPFAM" id="SSF48403">
    <property type="entry name" value="Ankyrin repeat"/>
    <property type="match status" value="1"/>
</dbReference>
<gene>
    <name evidence="5" type="ORF">C1SCF055_LOCUS13624</name>
</gene>
<dbReference type="Gene3D" id="1.25.40.20">
    <property type="entry name" value="Ankyrin repeat-containing domain"/>
    <property type="match status" value="2"/>
</dbReference>
<dbReference type="InterPro" id="IPR002110">
    <property type="entry name" value="Ankyrin_rpt"/>
</dbReference>
<keyword evidence="2 3" id="KW-0040">ANK repeat</keyword>
<evidence type="ECO:0000256" key="3">
    <source>
        <dbReference type="PROSITE-ProRule" id="PRU00023"/>
    </source>
</evidence>
<evidence type="ECO:0000256" key="4">
    <source>
        <dbReference type="SAM" id="MobiDB-lite"/>
    </source>
</evidence>
<feature type="compositionally biased region" description="Basic and acidic residues" evidence="4">
    <location>
        <begin position="182"/>
        <end position="192"/>
    </location>
</feature>
<evidence type="ECO:0000256" key="1">
    <source>
        <dbReference type="ARBA" id="ARBA00022737"/>
    </source>
</evidence>
<dbReference type="EMBL" id="CAMXCT030001065">
    <property type="protein sequence ID" value="CAL4773569.1"/>
    <property type="molecule type" value="Genomic_DNA"/>
</dbReference>
<dbReference type="CDD" id="cd17039">
    <property type="entry name" value="Ubl_ubiquitin_like"/>
    <property type="match status" value="1"/>
</dbReference>
<comment type="caution">
    <text evidence="5">The sequence shown here is derived from an EMBL/GenBank/DDBJ whole genome shotgun (WGS) entry which is preliminary data.</text>
</comment>